<dbReference type="STRING" id="50429.A0A2B4RRV3"/>
<dbReference type="PANTHER" id="PTHR47331:SF4">
    <property type="entry name" value="PEPTIDASE S1 DOMAIN-CONTAINING PROTEIN"/>
    <property type="match status" value="1"/>
</dbReference>
<dbReference type="OrthoDB" id="10057020at2759"/>
<sequence length="468" mass="53131">MSMENSSNGRLDTFTRERMLSLKRSRAGHFGYLNRLYKEVELLMRNAENYHEVCKKNKNVEVAFARCFQAYDEYYQFADDPELKSEALNDCYSIMTVAGSGSGKSRSSRCSSHASHRSRKAKADLLRREVERKHICDSLPVTKEPRAGSNFNHGDSEQVGTNYSKSVLNPGAQPWNPGTPQNTIGARHLTGFHQLQGILTQQQEALQLMAHTIRQGFEMLKRELLTFDSNPLNYWLFIDNFEVNIAKRVPDAETRLAYLIQHFSGKARDAINNCAIISGPEQGYRKAQQILCHRFGQKHIIAHVHITKIVEGPQIKNTDVTGLSDLSVQLQNCAVTLVQMGYEADVNSSENLVKSSPPTKEDTDEWSHLRGIGFPRAQSDKVSVLFGSEVPEAHWVCDQRRARRGQPFAVCTPLGWTLMGPSSSCDRDYFSVNFVRHDDETFHQQMESMFRSGFNEYNYDLLKAYNVG</sequence>
<name>A0A2B4RRV3_STYPI</name>
<dbReference type="InterPro" id="IPR005312">
    <property type="entry name" value="DUF1759"/>
</dbReference>
<keyword evidence="3" id="KW-1185">Reference proteome</keyword>
<evidence type="ECO:0000313" key="2">
    <source>
        <dbReference type="EMBL" id="PFX19280.1"/>
    </source>
</evidence>
<accession>A0A2B4RRV3</accession>
<organism evidence="2 3">
    <name type="scientific">Stylophora pistillata</name>
    <name type="common">Smooth cauliflower coral</name>
    <dbReference type="NCBI Taxonomy" id="50429"/>
    <lineage>
        <taxon>Eukaryota</taxon>
        <taxon>Metazoa</taxon>
        <taxon>Cnidaria</taxon>
        <taxon>Anthozoa</taxon>
        <taxon>Hexacorallia</taxon>
        <taxon>Scleractinia</taxon>
        <taxon>Astrocoeniina</taxon>
        <taxon>Pocilloporidae</taxon>
        <taxon>Stylophora</taxon>
    </lineage>
</organism>
<dbReference type="Pfam" id="PF03564">
    <property type="entry name" value="DUF1759"/>
    <property type="match status" value="1"/>
</dbReference>
<protein>
    <submittedName>
        <fullName evidence="2">Uncharacterized protein</fullName>
    </submittedName>
</protein>
<dbReference type="Proteomes" id="UP000225706">
    <property type="component" value="Unassembled WGS sequence"/>
</dbReference>
<dbReference type="EMBL" id="LSMT01000368">
    <property type="protein sequence ID" value="PFX19280.1"/>
    <property type="molecule type" value="Genomic_DNA"/>
</dbReference>
<reference evidence="3" key="1">
    <citation type="journal article" date="2017" name="bioRxiv">
        <title>Comparative analysis of the genomes of Stylophora pistillata and Acropora digitifera provides evidence for extensive differences between species of corals.</title>
        <authorList>
            <person name="Voolstra C.R."/>
            <person name="Li Y."/>
            <person name="Liew Y.J."/>
            <person name="Baumgarten S."/>
            <person name="Zoccola D."/>
            <person name="Flot J.-F."/>
            <person name="Tambutte S."/>
            <person name="Allemand D."/>
            <person name="Aranda M."/>
        </authorList>
    </citation>
    <scope>NUCLEOTIDE SEQUENCE [LARGE SCALE GENOMIC DNA]</scope>
</reference>
<proteinExistence type="predicted"/>
<comment type="caution">
    <text evidence="2">The sequence shown here is derived from an EMBL/GenBank/DDBJ whole genome shotgun (WGS) entry which is preliminary data.</text>
</comment>
<gene>
    <name evidence="2" type="ORF">AWC38_SpisGene16318</name>
</gene>
<feature type="compositionally biased region" description="Low complexity" evidence="1">
    <location>
        <begin position="103"/>
        <end position="113"/>
    </location>
</feature>
<dbReference type="AlphaFoldDB" id="A0A2B4RRV3"/>
<evidence type="ECO:0000256" key="1">
    <source>
        <dbReference type="SAM" id="MobiDB-lite"/>
    </source>
</evidence>
<dbReference type="PANTHER" id="PTHR47331">
    <property type="entry name" value="PHD-TYPE DOMAIN-CONTAINING PROTEIN"/>
    <property type="match status" value="1"/>
</dbReference>
<evidence type="ECO:0000313" key="3">
    <source>
        <dbReference type="Proteomes" id="UP000225706"/>
    </source>
</evidence>
<feature type="region of interest" description="Disordered" evidence="1">
    <location>
        <begin position="99"/>
        <end position="124"/>
    </location>
</feature>